<dbReference type="GO" id="GO:0003676">
    <property type="term" value="F:nucleic acid binding"/>
    <property type="evidence" value="ECO:0007669"/>
    <property type="project" value="InterPro"/>
</dbReference>
<feature type="domain" description="Exonuclease" evidence="1">
    <location>
        <begin position="6"/>
        <end position="181"/>
    </location>
</feature>
<dbReference type="KEGG" id="git:C6V83_00025"/>
<evidence type="ECO:0000313" key="3">
    <source>
        <dbReference type="Proteomes" id="UP000239814"/>
    </source>
</evidence>
<keyword evidence="3" id="KW-1185">Reference proteome</keyword>
<dbReference type="CDD" id="cd06127">
    <property type="entry name" value="DEDDh"/>
    <property type="match status" value="1"/>
</dbReference>
<gene>
    <name evidence="2" type="ORF">C6V83_00025</name>
</gene>
<dbReference type="SMART" id="SM00479">
    <property type="entry name" value="EXOIII"/>
    <property type="match status" value="1"/>
</dbReference>
<dbReference type="OrthoDB" id="9791657at2"/>
<evidence type="ECO:0000259" key="1">
    <source>
        <dbReference type="SMART" id="SM00479"/>
    </source>
</evidence>
<dbReference type="Pfam" id="PF00929">
    <property type="entry name" value="RNase_T"/>
    <property type="match status" value="1"/>
</dbReference>
<evidence type="ECO:0000313" key="2">
    <source>
        <dbReference type="EMBL" id="AVL98903.1"/>
    </source>
</evidence>
<dbReference type="Proteomes" id="UP000239814">
    <property type="component" value="Chromosome"/>
</dbReference>
<dbReference type="SUPFAM" id="SSF53098">
    <property type="entry name" value="Ribonuclease H-like"/>
    <property type="match status" value="1"/>
</dbReference>
<dbReference type="Gene3D" id="3.30.420.10">
    <property type="entry name" value="Ribonuclease H-like superfamily/Ribonuclease H"/>
    <property type="match status" value="1"/>
</dbReference>
<reference evidence="2 3" key="1">
    <citation type="submission" date="2018-03" db="EMBL/GenBank/DDBJ databases">
        <title>Characteristics and genome of n-alkane degrading marine bacteria Gordonia iterans isolated from crude oil contaminated in Tae-an, South Korea.</title>
        <authorList>
            <person name="Lee S.-S."/>
            <person name="Kim H."/>
        </authorList>
    </citation>
    <scope>NUCLEOTIDE SEQUENCE [LARGE SCALE GENOMIC DNA]</scope>
    <source>
        <strain evidence="2 3">Co17</strain>
    </source>
</reference>
<dbReference type="AlphaFoldDB" id="A0A2S0KB74"/>
<name>A0A2S0KB74_9ACTN</name>
<organism evidence="2 3">
    <name type="scientific">Gordonia iterans</name>
    <dbReference type="NCBI Taxonomy" id="1004901"/>
    <lineage>
        <taxon>Bacteria</taxon>
        <taxon>Bacillati</taxon>
        <taxon>Actinomycetota</taxon>
        <taxon>Actinomycetes</taxon>
        <taxon>Mycobacteriales</taxon>
        <taxon>Gordoniaceae</taxon>
        <taxon>Gordonia</taxon>
    </lineage>
</organism>
<dbReference type="InterPro" id="IPR013520">
    <property type="entry name" value="Ribonucl_H"/>
</dbReference>
<dbReference type="NCBIfam" id="NF005927">
    <property type="entry name" value="PRK07942.1"/>
    <property type="match status" value="1"/>
</dbReference>
<proteinExistence type="predicted"/>
<protein>
    <submittedName>
        <fullName evidence="2">DNA polymerase III subunit epsilon</fullName>
    </submittedName>
</protein>
<dbReference type="InterPro" id="IPR036397">
    <property type="entry name" value="RNaseH_sf"/>
</dbReference>
<dbReference type="GO" id="GO:0004527">
    <property type="term" value="F:exonuclease activity"/>
    <property type="evidence" value="ECO:0007669"/>
    <property type="project" value="UniProtKB-ARBA"/>
</dbReference>
<sequence>MIADMPLAAFDIESSGTDVFTDFIVTATVVTIDGTNVHADEWLLQPPEEREIPEGATNVHGITTEKARAEGQNYAEGYVAIRDRLETVWSKDFLMCIMNASFDCSMMHHQGIALGHPPLEVGAVVDPFVLDKALDRFRKGKRTLTALCDHYGVKLGNAHDATADALGAARLAWKMLRLPELASFSDVESLMRAQAQWKAEQAESLFTYFKRQGNDEAAASVSGEWPVQRSA</sequence>
<dbReference type="EMBL" id="CP027433">
    <property type="protein sequence ID" value="AVL98903.1"/>
    <property type="molecule type" value="Genomic_DNA"/>
</dbReference>
<dbReference type="RefSeq" id="WP_105940652.1">
    <property type="nucleotide sequence ID" value="NZ_CP027433.1"/>
</dbReference>
<dbReference type="InterPro" id="IPR012337">
    <property type="entry name" value="RNaseH-like_sf"/>
</dbReference>
<accession>A0A2S0KB74</accession>